<organism evidence="1 2">
    <name type="scientific">Kitasatospora phosalacinea</name>
    <dbReference type="NCBI Taxonomy" id="2065"/>
    <lineage>
        <taxon>Bacteria</taxon>
        <taxon>Bacillati</taxon>
        <taxon>Actinomycetota</taxon>
        <taxon>Actinomycetes</taxon>
        <taxon>Kitasatosporales</taxon>
        <taxon>Streptomycetaceae</taxon>
        <taxon>Kitasatospora</taxon>
    </lineage>
</organism>
<dbReference type="Proteomes" id="UP001599542">
    <property type="component" value="Unassembled WGS sequence"/>
</dbReference>
<sequence>MNVTLKEYPQEELAAQPIGAWAGTAARLVVGALREQLAVEGLTQPHWWTLNHVAGAPGRWTRAALTERLAKWDDLGIDFDGVYDDLAARGWLVEDAGAMTLTGQGEAGRLRARERNLRVHRQVHEGVEPADFVTTINVLRRMVANLGGDGDLPA</sequence>
<dbReference type="InterPro" id="IPR036390">
    <property type="entry name" value="WH_DNA-bd_sf"/>
</dbReference>
<proteinExistence type="predicted"/>
<keyword evidence="2" id="KW-1185">Reference proteome</keyword>
<protein>
    <submittedName>
        <fullName evidence="1">MarR family transcriptional regulator</fullName>
    </submittedName>
</protein>
<name>A0ABW6GMI1_9ACTN</name>
<dbReference type="RefSeq" id="WP_380314974.1">
    <property type="nucleotide sequence ID" value="NZ_JBHYPW010000001.1"/>
</dbReference>
<reference evidence="1 2" key="1">
    <citation type="submission" date="2024-09" db="EMBL/GenBank/DDBJ databases">
        <title>The Natural Products Discovery Center: Release of the First 8490 Sequenced Strains for Exploring Actinobacteria Biosynthetic Diversity.</title>
        <authorList>
            <person name="Kalkreuter E."/>
            <person name="Kautsar S.A."/>
            <person name="Yang D."/>
            <person name="Bader C.D."/>
            <person name="Teijaro C.N."/>
            <person name="Fluegel L."/>
            <person name="Davis C.M."/>
            <person name="Simpson J.R."/>
            <person name="Lauterbach L."/>
            <person name="Steele A.D."/>
            <person name="Gui C."/>
            <person name="Meng S."/>
            <person name="Li G."/>
            <person name="Viehrig K."/>
            <person name="Ye F."/>
            <person name="Su P."/>
            <person name="Kiefer A.F."/>
            <person name="Nichols A."/>
            <person name="Cepeda A.J."/>
            <person name="Yan W."/>
            <person name="Fan B."/>
            <person name="Jiang Y."/>
            <person name="Adhikari A."/>
            <person name="Zheng C.-J."/>
            <person name="Schuster L."/>
            <person name="Cowan T.M."/>
            <person name="Smanski M.J."/>
            <person name="Chevrette M.G."/>
            <person name="De Carvalho L.P.S."/>
            <person name="Shen B."/>
        </authorList>
    </citation>
    <scope>NUCLEOTIDE SEQUENCE [LARGE SCALE GENOMIC DNA]</scope>
    <source>
        <strain evidence="1 2">NPDC058753</strain>
    </source>
</reference>
<dbReference type="EMBL" id="JBHYPX010000035">
    <property type="protein sequence ID" value="MFE1353956.1"/>
    <property type="molecule type" value="Genomic_DNA"/>
</dbReference>
<evidence type="ECO:0000313" key="2">
    <source>
        <dbReference type="Proteomes" id="UP001599542"/>
    </source>
</evidence>
<dbReference type="SUPFAM" id="SSF46785">
    <property type="entry name" value="Winged helix' DNA-binding domain"/>
    <property type="match status" value="1"/>
</dbReference>
<comment type="caution">
    <text evidence="1">The sequence shown here is derived from an EMBL/GenBank/DDBJ whole genome shotgun (WGS) entry which is preliminary data.</text>
</comment>
<gene>
    <name evidence="1" type="ORF">ACFW6T_18410</name>
</gene>
<evidence type="ECO:0000313" key="1">
    <source>
        <dbReference type="EMBL" id="MFE1353956.1"/>
    </source>
</evidence>
<dbReference type="Gene3D" id="1.10.10.10">
    <property type="entry name" value="Winged helix-like DNA-binding domain superfamily/Winged helix DNA-binding domain"/>
    <property type="match status" value="1"/>
</dbReference>
<accession>A0ABW6GMI1</accession>
<dbReference type="InterPro" id="IPR036388">
    <property type="entry name" value="WH-like_DNA-bd_sf"/>
</dbReference>